<keyword evidence="3" id="KW-1185">Reference proteome</keyword>
<dbReference type="STRING" id="1664694.A0A0N1HA35"/>
<feature type="compositionally biased region" description="Low complexity" evidence="1">
    <location>
        <begin position="16"/>
        <end position="25"/>
    </location>
</feature>
<evidence type="ECO:0008006" key="4">
    <source>
        <dbReference type="Google" id="ProtNLM"/>
    </source>
</evidence>
<sequence>MPKKRTGKALLIKPGSQAASSASSSQHDDASTRPSVNDLIRESRRLQLRDQSVHPTSLSPAASVPPELRNVLDLPTPEAPPPRPGIRRFRPSPTAQPERGSGRTRIVPGPSPPRSWLIHSRHRPRDVAIQQVMRRIDNPVELPGAFFPSQPSLLDSTLRELAQNWDYHAAYDGTYLQDVPIKLREVLLTYIAIFNDKITNNPLRILFDPRIADGNALLDGDRSGMIRSDTSEVTRLDASGFLEDGARLRQIENSLLTSVQNKPAEDDKADFVPDAWDAEDSRLPPPQPGLKFVNLKHLSLALNPATGDKTYTTASWKTLLRLCGHLSTLESLSLAHWPQPTYTSIAAQTNARIEITNSTSSAPRVSFGGTNMYSRLDNDFRESAGILRSLSQKLHSLTWLDLTGCTDWWEALYWRPPAGAAAEVDAPFVDDDTSFIATRAGSFISTRAGSSGRCNYAPDWNGAWRSITYISLRVGYTLVEEEQPDWTASEKEHLADYAWQMALQNEKQTLEKLKARQQEVTAVLRTIRRGAEGSPGKWIEFDV</sequence>
<comment type="caution">
    <text evidence="2">The sequence shown here is derived from an EMBL/GenBank/DDBJ whole genome shotgun (WGS) entry which is preliminary data.</text>
</comment>
<dbReference type="AlphaFoldDB" id="A0A0N1HA35"/>
<protein>
    <recommendedName>
        <fullName evidence="4">Tafazzin</fullName>
    </recommendedName>
</protein>
<dbReference type="OrthoDB" id="193467at2759"/>
<reference evidence="2 3" key="1">
    <citation type="submission" date="2015-06" db="EMBL/GenBank/DDBJ databases">
        <title>Draft genome of the ant-associated black yeast Phialophora attae CBS 131958.</title>
        <authorList>
            <person name="Moreno L.F."/>
            <person name="Stielow B.J."/>
            <person name="de Hoog S."/>
            <person name="Vicente V.A."/>
            <person name="Weiss V.A."/>
            <person name="de Vries M."/>
            <person name="Cruz L.M."/>
            <person name="Souza E.M."/>
        </authorList>
    </citation>
    <scope>NUCLEOTIDE SEQUENCE [LARGE SCALE GENOMIC DNA]</scope>
    <source>
        <strain evidence="2 3">CBS 131958</strain>
    </source>
</reference>
<dbReference type="GeneID" id="28737259"/>
<feature type="region of interest" description="Disordered" evidence="1">
    <location>
        <begin position="1"/>
        <end position="115"/>
    </location>
</feature>
<dbReference type="Proteomes" id="UP000038010">
    <property type="component" value="Unassembled WGS sequence"/>
</dbReference>
<proteinExistence type="predicted"/>
<accession>A0A0N1HA35</accession>
<organism evidence="2 3">
    <name type="scientific">Cyphellophora attinorum</name>
    <dbReference type="NCBI Taxonomy" id="1664694"/>
    <lineage>
        <taxon>Eukaryota</taxon>
        <taxon>Fungi</taxon>
        <taxon>Dikarya</taxon>
        <taxon>Ascomycota</taxon>
        <taxon>Pezizomycotina</taxon>
        <taxon>Eurotiomycetes</taxon>
        <taxon>Chaetothyriomycetidae</taxon>
        <taxon>Chaetothyriales</taxon>
        <taxon>Cyphellophoraceae</taxon>
        <taxon>Cyphellophora</taxon>
    </lineage>
</organism>
<evidence type="ECO:0000256" key="1">
    <source>
        <dbReference type="SAM" id="MobiDB-lite"/>
    </source>
</evidence>
<name>A0A0N1HA35_9EURO</name>
<dbReference type="VEuPathDB" id="FungiDB:AB675_5188"/>
<evidence type="ECO:0000313" key="3">
    <source>
        <dbReference type="Proteomes" id="UP000038010"/>
    </source>
</evidence>
<feature type="compositionally biased region" description="Basic and acidic residues" evidence="1">
    <location>
        <begin position="39"/>
        <end position="52"/>
    </location>
</feature>
<evidence type="ECO:0000313" key="2">
    <source>
        <dbReference type="EMBL" id="KPI39290.1"/>
    </source>
</evidence>
<gene>
    <name evidence="2" type="ORF">AB675_5188</name>
</gene>
<dbReference type="EMBL" id="LFJN01000015">
    <property type="protein sequence ID" value="KPI39290.1"/>
    <property type="molecule type" value="Genomic_DNA"/>
</dbReference>
<dbReference type="RefSeq" id="XP_017999253.1">
    <property type="nucleotide sequence ID" value="XM_018145379.1"/>
</dbReference>